<evidence type="ECO:0000256" key="1">
    <source>
        <dbReference type="SAM" id="MobiDB-lite"/>
    </source>
</evidence>
<name>A0A1I8AWZ6_9BILA</name>
<organism evidence="2 3">
    <name type="scientific">Steinernema glaseri</name>
    <dbReference type="NCBI Taxonomy" id="37863"/>
    <lineage>
        <taxon>Eukaryota</taxon>
        <taxon>Metazoa</taxon>
        <taxon>Ecdysozoa</taxon>
        <taxon>Nematoda</taxon>
        <taxon>Chromadorea</taxon>
        <taxon>Rhabditida</taxon>
        <taxon>Tylenchina</taxon>
        <taxon>Panagrolaimomorpha</taxon>
        <taxon>Strongyloidoidea</taxon>
        <taxon>Steinernematidae</taxon>
        <taxon>Steinernema</taxon>
    </lineage>
</organism>
<evidence type="ECO:0000313" key="3">
    <source>
        <dbReference type="WBParaSite" id="L893_g9808.t1"/>
    </source>
</evidence>
<sequence length="210" mass="24668">MSTASWCPPQDHCQTAGYRPEITSRAISHMRQFRVRTRDNYDSFARRQSAPDTCLNEEGEARLVLTIFVFLRILFNVHGFLDVDIVFFFLRCVGFFCEATAEVRERRRQSPVLTSEGHRSDMNGTDFANIGNVKPPPWKNHKSRFHHAGRTPHMLKEPKKRYAKRKWQHTKINEEQLLWTTPQKCKREEEGEDEPIEECDWSEVSVLSRS</sequence>
<reference evidence="3" key="1">
    <citation type="submission" date="2016-11" db="UniProtKB">
        <authorList>
            <consortium name="WormBaseParasite"/>
        </authorList>
    </citation>
    <scope>IDENTIFICATION</scope>
</reference>
<keyword evidence="2" id="KW-1185">Reference proteome</keyword>
<dbReference type="Proteomes" id="UP000095287">
    <property type="component" value="Unplaced"/>
</dbReference>
<accession>A0A1I8AWZ6</accession>
<evidence type="ECO:0000313" key="2">
    <source>
        <dbReference type="Proteomes" id="UP000095287"/>
    </source>
</evidence>
<feature type="compositionally biased region" description="Acidic residues" evidence="1">
    <location>
        <begin position="190"/>
        <end position="201"/>
    </location>
</feature>
<protein>
    <submittedName>
        <fullName evidence="3">Uncharacterized protein</fullName>
    </submittedName>
</protein>
<proteinExistence type="predicted"/>
<feature type="region of interest" description="Disordered" evidence="1">
    <location>
        <begin position="185"/>
        <end position="210"/>
    </location>
</feature>
<dbReference type="WBParaSite" id="L893_g9808.t1">
    <property type="protein sequence ID" value="L893_g9808.t1"/>
    <property type="gene ID" value="L893_g9808"/>
</dbReference>
<feature type="region of interest" description="Disordered" evidence="1">
    <location>
        <begin position="107"/>
        <end position="138"/>
    </location>
</feature>
<dbReference type="AlphaFoldDB" id="A0A1I8AWZ6"/>